<protein>
    <submittedName>
        <fullName evidence="2">Uncharacterized protein</fullName>
    </submittedName>
</protein>
<evidence type="ECO:0000313" key="3">
    <source>
        <dbReference type="Proteomes" id="UP000245609"/>
    </source>
</evidence>
<feature type="region of interest" description="Disordered" evidence="1">
    <location>
        <begin position="29"/>
        <end position="80"/>
    </location>
</feature>
<name>A0A2T9ZCR0_9FUNG</name>
<sequence>MLPSIFRTLRTSRPLVCSKLGTEFASFSPGNRGLFTGADPNDSTSSTFPETSKDTEIQGNIRNSKKKKSPNSPKPEKDFLFPVGTIENQSNSRFSELRENINLQREIKQDFNQKNQLTNQDSKFISRSKYGLNNTTSSSRGDADFITSSSHSSGIKKGSLDNLILDFLESEGIDTSEYKNYIPEQNTAELKSVPPLEKISELMDDFLDEFSKSLPPIDPNRLELEKQSEQVFSGFLDDITKKDPPAETITDPKAVSLFNGELDPTALAKKIKESWTPTPKDSYKLPDFDSPIAYSCNEDLNKFETLNRFSSEIYLEDDSQSLSNNELMKYTDSLIKFTKQSNNENS</sequence>
<accession>A0A2T9ZCR0</accession>
<organism evidence="2 3">
    <name type="scientific">Smittium megazygosporum</name>
    <dbReference type="NCBI Taxonomy" id="133381"/>
    <lineage>
        <taxon>Eukaryota</taxon>
        <taxon>Fungi</taxon>
        <taxon>Fungi incertae sedis</taxon>
        <taxon>Zoopagomycota</taxon>
        <taxon>Kickxellomycotina</taxon>
        <taxon>Harpellomycetes</taxon>
        <taxon>Harpellales</taxon>
        <taxon>Legeriomycetaceae</taxon>
        <taxon>Smittium</taxon>
    </lineage>
</organism>
<reference evidence="2 3" key="1">
    <citation type="journal article" date="2018" name="MBio">
        <title>Comparative Genomics Reveals the Core Gene Toolbox for the Fungus-Insect Symbiosis.</title>
        <authorList>
            <person name="Wang Y."/>
            <person name="Stata M."/>
            <person name="Wang W."/>
            <person name="Stajich J.E."/>
            <person name="White M.M."/>
            <person name="Moncalvo J.M."/>
        </authorList>
    </citation>
    <scope>NUCLEOTIDE SEQUENCE [LARGE SCALE GENOMIC DNA]</scope>
    <source>
        <strain evidence="2 3">SC-DP-2</strain>
    </source>
</reference>
<evidence type="ECO:0000313" key="2">
    <source>
        <dbReference type="EMBL" id="PVV02379.1"/>
    </source>
</evidence>
<feature type="region of interest" description="Disordered" evidence="1">
    <location>
        <begin position="132"/>
        <end position="155"/>
    </location>
</feature>
<dbReference type="Proteomes" id="UP000245609">
    <property type="component" value="Unassembled WGS sequence"/>
</dbReference>
<dbReference type="AlphaFoldDB" id="A0A2T9ZCR0"/>
<keyword evidence="3" id="KW-1185">Reference proteome</keyword>
<proteinExistence type="predicted"/>
<comment type="caution">
    <text evidence="2">The sequence shown here is derived from an EMBL/GenBank/DDBJ whole genome shotgun (WGS) entry which is preliminary data.</text>
</comment>
<dbReference type="EMBL" id="MBFS01000489">
    <property type="protein sequence ID" value="PVV02379.1"/>
    <property type="molecule type" value="Genomic_DNA"/>
</dbReference>
<gene>
    <name evidence="2" type="ORF">BB560_003168</name>
</gene>
<evidence type="ECO:0000256" key="1">
    <source>
        <dbReference type="SAM" id="MobiDB-lite"/>
    </source>
</evidence>
<feature type="compositionally biased region" description="Polar residues" evidence="1">
    <location>
        <begin position="41"/>
        <end position="50"/>
    </location>
</feature>